<evidence type="ECO:0000313" key="2">
    <source>
        <dbReference type="EMBL" id="MPC78381.1"/>
    </source>
</evidence>
<feature type="compositionally biased region" description="Low complexity" evidence="1">
    <location>
        <begin position="23"/>
        <end position="33"/>
    </location>
</feature>
<accession>A0A5B7HZ76</accession>
<feature type="region of interest" description="Disordered" evidence="1">
    <location>
        <begin position="17"/>
        <end position="50"/>
    </location>
</feature>
<protein>
    <submittedName>
        <fullName evidence="2">Uncharacterized protein</fullName>
    </submittedName>
</protein>
<organism evidence="2 3">
    <name type="scientific">Portunus trituberculatus</name>
    <name type="common">Swimming crab</name>
    <name type="synonym">Neptunus trituberculatus</name>
    <dbReference type="NCBI Taxonomy" id="210409"/>
    <lineage>
        <taxon>Eukaryota</taxon>
        <taxon>Metazoa</taxon>
        <taxon>Ecdysozoa</taxon>
        <taxon>Arthropoda</taxon>
        <taxon>Crustacea</taxon>
        <taxon>Multicrustacea</taxon>
        <taxon>Malacostraca</taxon>
        <taxon>Eumalacostraca</taxon>
        <taxon>Eucarida</taxon>
        <taxon>Decapoda</taxon>
        <taxon>Pleocyemata</taxon>
        <taxon>Brachyura</taxon>
        <taxon>Eubrachyura</taxon>
        <taxon>Portunoidea</taxon>
        <taxon>Portunidae</taxon>
        <taxon>Portuninae</taxon>
        <taxon>Portunus</taxon>
    </lineage>
</organism>
<dbReference type="Proteomes" id="UP000324222">
    <property type="component" value="Unassembled WGS sequence"/>
</dbReference>
<dbReference type="AlphaFoldDB" id="A0A5B7HZ76"/>
<evidence type="ECO:0000313" key="3">
    <source>
        <dbReference type="Proteomes" id="UP000324222"/>
    </source>
</evidence>
<gene>
    <name evidence="2" type="ORF">E2C01_072867</name>
</gene>
<keyword evidence="3" id="KW-1185">Reference proteome</keyword>
<proteinExistence type="predicted"/>
<name>A0A5B7HZ76_PORTR</name>
<reference evidence="2 3" key="1">
    <citation type="submission" date="2019-05" db="EMBL/GenBank/DDBJ databases">
        <title>Another draft genome of Portunus trituberculatus and its Hox gene families provides insights of decapod evolution.</title>
        <authorList>
            <person name="Jeong J.-H."/>
            <person name="Song I."/>
            <person name="Kim S."/>
            <person name="Choi T."/>
            <person name="Kim D."/>
            <person name="Ryu S."/>
            <person name="Kim W."/>
        </authorList>
    </citation>
    <scope>NUCLEOTIDE SEQUENCE [LARGE SCALE GENOMIC DNA]</scope>
    <source>
        <tissue evidence="2">Muscle</tissue>
    </source>
</reference>
<evidence type="ECO:0000256" key="1">
    <source>
        <dbReference type="SAM" id="MobiDB-lite"/>
    </source>
</evidence>
<comment type="caution">
    <text evidence="2">The sequence shown here is derived from an EMBL/GenBank/DDBJ whole genome shotgun (WGS) entry which is preliminary data.</text>
</comment>
<sequence>MPACFGAVVRLGRRQVAGSAGTSLPSPSSMPPLNLDVQQCTPTPDRRHGEGETQLAGILGVLAGMGVMEAVSRRSVTSPGRHHALAAGE</sequence>
<dbReference type="EMBL" id="VSRR010048268">
    <property type="protein sequence ID" value="MPC78381.1"/>
    <property type="molecule type" value="Genomic_DNA"/>
</dbReference>